<evidence type="ECO:0000313" key="3">
    <source>
        <dbReference type="Proteomes" id="UP000523955"/>
    </source>
</evidence>
<keyword evidence="1" id="KW-0732">Signal</keyword>
<feature type="signal peptide" evidence="1">
    <location>
        <begin position="1"/>
        <end position="23"/>
    </location>
</feature>
<reference evidence="2 3" key="1">
    <citation type="submission" date="2020-08" db="EMBL/GenBank/DDBJ databases">
        <authorList>
            <person name="Seo M.-J."/>
        </authorList>
    </citation>
    <scope>NUCLEOTIDE SEQUENCE [LARGE SCALE GENOMIC DNA]</scope>
    <source>
        <strain evidence="2 3">KIGAM211</strain>
    </source>
</reference>
<protein>
    <submittedName>
        <fullName evidence="2">Uncharacterized protein</fullName>
    </submittedName>
</protein>
<gene>
    <name evidence="2" type="ORF">H5V45_11385</name>
</gene>
<proteinExistence type="predicted"/>
<accession>A0A7X0RIG3</accession>
<feature type="chain" id="PRO_5031262358" evidence="1">
    <location>
        <begin position="24"/>
        <end position="339"/>
    </location>
</feature>
<dbReference type="AlphaFoldDB" id="A0A7X0RIG3"/>
<dbReference type="Proteomes" id="UP000523955">
    <property type="component" value="Unassembled WGS sequence"/>
</dbReference>
<dbReference type="EMBL" id="JACKXE010000001">
    <property type="protein sequence ID" value="MBB6627920.1"/>
    <property type="molecule type" value="Genomic_DNA"/>
</dbReference>
<evidence type="ECO:0000256" key="1">
    <source>
        <dbReference type="SAM" id="SignalP"/>
    </source>
</evidence>
<dbReference type="RefSeq" id="WP_185253025.1">
    <property type="nucleotide sequence ID" value="NZ_JACKXE010000001.1"/>
</dbReference>
<name>A0A7X0RIG3_9ACTN</name>
<dbReference type="PROSITE" id="PS51257">
    <property type="entry name" value="PROKAR_LIPOPROTEIN"/>
    <property type="match status" value="1"/>
</dbReference>
<keyword evidence="3" id="KW-1185">Reference proteome</keyword>
<organism evidence="2 3">
    <name type="scientific">Nocardioides luti</name>
    <dbReference type="NCBI Taxonomy" id="2761101"/>
    <lineage>
        <taxon>Bacteria</taxon>
        <taxon>Bacillati</taxon>
        <taxon>Actinomycetota</taxon>
        <taxon>Actinomycetes</taxon>
        <taxon>Propionibacteriales</taxon>
        <taxon>Nocardioidaceae</taxon>
        <taxon>Nocardioides</taxon>
    </lineage>
</organism>
<comment type="caution">
    <text evidence="2">The sequence shown here is derived from an EMBL/GenBank/DDBJ whole genome shotgun (WGS) entry which is preliminary data.</text>
</comment>
<sequence length="339" mass="35272">MSPTLLRAAPVLALLLGGLSACGDEVPPPDMAYDGPPARLSGSPSFAPALEPAAAVLPLVPADATELTVTDLDEIRAQLGVPDLTSADLMADRADFWVRAEAEAPLLAQGMLRDDASVLALDYGFTQDDVDWEAHFTGPSGSGYVLAMRPDLDLSGVRRAVDAGVAGLAGAEVDEGTHLVTSGTTQDGAMSWGTDATVVDLVGAPSEATYVHRGCVPLDEALGPDATAEDQDAVLAHHDVDDLDDLHAFAVGFGDHLATVRTDLDRLDLFERLRLGDDWPTADGLAFGDGFADGVADPTTGRIGYDVRRPPVAARLTLLGTLPFGICNEVTPLAEPTGL</sequence>
<evidence type="ECO:0000313" key="2">
    <source>
        <dbReference type="EMBL" id="MBB6627920.1"/>
    </source>
</evidence>